<feature type="compositionally biased region" description="Basic residues" evidence="1">
    <location>
        <begin position="642"/>
        <end position="682"/>
    </location>
</feature>
<accession>A0A9P1GG96</accession>
<keyword evidence="5" id="KW-1185">Reference proteome</keyword>
<reference evidence="3" key="2">
    <citation type="submission" date="2024-04" db="EMBL/GenBank/DDBJ databases">
        <authorList>
            <person name="Chen Y."/>
            <person name="Shah S."/>
            <person name="Dougan E. K."/>
            <person name="Thang M."/>
            <person name="Chan C."/>
        </authorList>
    </citation>
    <scope>NUCLEOTIDE SEQUENCE [LARGE SCALE GENOMIC DNA]</scope>
</reference>
<gene>
    <name evidence="2" type="ORF">C1SCF055_LOCUS37477</name>
</gene>
<dbReference type="EMBL" id="CAMXCT030005446">
    <property type="protein sequence ID" value="CAL4799727.1"/>
    <property type="molecule type" value="Genomic_DNA"/>
</dbReference>
<comment type="caution">
    <text evidence="2">The sequence shown here is derived from an EMBL/GenBank/DDBJ whole genome shotgun (WGS) entry which is preliminary data.</text>
</comment>
<feature type="region of interest" description="Disordered" evidence="1">
    <location>
        <begin position="569"/>
        <end position="688"/>
    </location>
</feature>
<reference evidence="2" key="1">
    <citation type="submission" date="2022-10" db="EMBL/GenBank/DDBJ databases">
        <authorList>
            <person name="Chen Y."/>
            <person name="Dougan E. K."/>
            <person name="Chan C."/>
            <person name="Rhodes N."/>
            <person name="Thang M."/>
        </authorList>
    </citation>
    <scope>NUCLEOTIDE SEQUENCE</scope>
</reference>
<dbReference type="OrthoDB" id="406228at2759"/>
<evidence type="ECO:0000313" key="5">
    <source>
        <dbReference type="Proteomes" id="UP001152797"/>
    </source>
</evidence>
<feature type="compositionally biased region" description="Basic and acidic residues" evidence="1">
    <location>
        <begin position="319"/>
        <end position="328"/>
    </location>
</feature>
<dbReference type="AlphaFoldDB" id="A0A9P1GG96"/>
<feature type="region of interest" description="Disordered" evidence="1">
    <location>
        <begin position="319"/>
        <end position="369"/>
    </location>
</feature>
<evidence type="ECO:0000313" key="4">
    <source>
        <dbReference type="EMBL" id="CAL4799727.1"/>
    </source>
</evidence>
<sequence>MPPQKRQSSKGKAKTAVSHTPLLDQENAEAIAPNGAAYNVELLQSAQEALGALKDLWPGLAEEAALGIGDGGNQQTSSYRCAQNILKCDIFFNADPSVPLRQKSINEIGERSIYRDIDDELKLDQWKRYFLSVNCEYVIASSDDEIYFLSANVRQSLKADQETMTHTCLQKIFSVLNYKARLEKITGPLSVLVTDAFVDTCITLSRRVLSVPSLLNLLLAADEEGLKDALNGKGSVDVFVGQMEFKDLLFNKQVPTYNWDEKITTLMRDTVNLHTTYRESAELFWSFLEDVSMNDGVADWMDNTEIMARLDAIKKQHTAEVKASKNNDQEETGEDDLPIEDDDQGAKGEDEEDVLPQITTQRPKRGGAKEAVQKFKKKASQTVRTHVRLVVEEDNMSNMTKAFQGTAFVDWKAEDTKTVGEAQTQPTLRLPPLREGRHAKLLGSAIGLQAPILSAIKPPSSEPMSKVKLVKYLMWDEKSIRERKHRDRGSAINQMERMIVVTSEEMGWSFHNRDKDETWRLSLANKKLLFAANRIAATLLMKRLEAMVFQAMQTSSSPLFEPALAQLLAGSSKKEEEDEDDGEDQEEAEEEGSEDEGEDEDDASMEGEDEGPEEEDEEEQDEDDEGEPNKGSKRKATEKAKAKPKAKGGSKAKAKPKGKAKAKGKASAKKKAAAKGRPKAGSKKASDVLQKLRDLQSLAGVKGKVYYVSEKDPKLLKRLRKVYKPALVSDDATKPKSP</sequence>
<feature type="region of interest" description="Disordered" evidence="1">
    <location>
        <begin position="1"/>
        <end position="22"/>
    </location>
</feature>
<evidence type="ECO:0000313" key="2">
    <source>
        <dbReference type="EMBL" id="CAI4012415.1"/>
    </source>
</evidence>
<feature type="compositionally biased region" description="Acidic residues" evidence="1">
    <location>
        <begin position="576"/>
        <end position="626"/>
    </location>
</feature>
<evidence type="ECO:0000313" key="3">
    <source>
        <dbReference type="EMBL" id="CAL1165790.1"/>
    </source>
</evidence>
<feature type="compositionally biased region" description="Basic and acidic residues" evidence="1">
    <location>
        <begin position="627"/>
        <end position="641"/>
    </location>
</feature>
<protein>
    <submittedName>
        <fullName evidence="4">Glycosyltransferase-like protein LARGE2</fullName>
    </submittedName>
</protein>
<dbReference type="EMBL" id="CAMXCT010005446">
    <property type="protein sequence ID" value="CAI4012415.1"/>
    <property type="molecule type" value="Genomic_DNA"/>
</dbReference>
<proteinExistence type="predicted"/>
<feature type="compositionally biased region" description="Acidic residues" evidence="1">
    <location>
        <begin position="329"/>
        <end position="354"/>
    </location>
</feature>
<dbReference type="EMBL" id="CAMXCT020005446">
    <property type="protein sequence ID" value="CAL1165790.1"/>
    <property type="molecule type" value="Genomic_DNA"/>
</dbReference>
<organism evidence="2">
    <name type="scientific">Cladocopium goreaui</name>
    <dbReference type="NCBI Taxonomy" id="2562237"/>
    <lineage>
        <taxon>Eukaryota</taxon>
        <taxon>Sar</taxon>
        <taxon>Alveolata</taxon>
        <taxon>Dinophyceae</taxon>
        <taxon>Suessiales</taxon>
        <taxon>Symbiodiniaceae</taxon>
        <taxon>Cladocopium</taxon>
    </lineage>
</organism>
<evidence type="ECO:0000256" key="1">
    <source>
        <dbReference type="SAM" id="MobiDB-lite"/>
    </source>
</evidence>
<name>A0A9P1GG96_9DINO</name>
<dbReference type="Proteomes" id="UP001152797">
    <property type="component" value="Unassembled WGS sequence"/>
</dbReference>